<dbReference type="Proteomes" id="UP000219336">
    <property type="component" value="Unassembled WGS sequence"/>
</dbReference>
<feature type="region of interest" description="Disordered" evidence="1">
    <location>
        <begin position="1"/>
        <end position="21"/>
    </location>
</feature>
<evidence type="ECO:0000313" key="3">
    <source>
        <dbReference type="Proteomes" id="UP000219336"/>
    </source>
</evidence>
<name>A0A240EPQ3_9VIBR</name>
<organism evidence="2 3">
    <name type="scientific">Vibrio thalassae</name>
    <dbReference type="NCBI Taxonomy" id="1243014"/>
    <lineage>
        <taxon>Bacteria</taxon>
        <taxon>Pseudomonadati</taxon>
        <taxon>Pseudomonadota</taxon>
        <taxon>Gammaproteobacteria</taxon>
        <taxon>Vibrionales</taxon>
        <taxon>Vibrionaceae</taxon>
        <taxon>Vibrio</taxon>
    </lineage>
</organism>
<protein>
    <submittedName>
        <fullName evidence="2">Uncharacterized protein</fullName>
    </submittedName>
</protein>
<sequence length="39" mass="4213">MLGMGVKLGLHSPKDEQKKSATGADKFLRGTCLGIVVYY</sequence>
<evidence type="ECO:0000256" key="1">
    <source>
        <dbReference type="SAM" id="MobiDB-lite"/>
    </source>
</evidence>
<gene>
    <name evidence="2" type="ORF">VTH8203_03727</name>
</gene>
<proteinExistence type="predicted"/>
<dbReference type="EMBL" id="OANU01000093">
    <property type="protein sequence ID" value="SNX50079.1"/>
    <property type="molecule type" value="Genomic_DNA"/>
</dbReference>
<keyword evidence="3" id="KW-1185">Reference proteome</keyword>
<dbReference type="AlphaFoldDB" id="A0A240EPQ3"/>
<reference evidence="3" key="1">
    <citation type="submission" date="2016-06" db="EMBL/GenBank/DDBJ databases">
        <authorList>
            <person name="Rodrigo-Torres L."/>
            <person name="Arahal R.D."/>
            <person name="Lucena T."/>
        </authorList>
    </citation>
    <scope>NUCLEOTIDE SEQUENCE [LARGE SCALE GENOMIC DNA]</scope>
    <source>
        <strain evidence="3">CECT8203</strain>
    </source>
</reference>
<accession>A0A240EPQ3</accession>
<evidence type="ECO:0000313" key="2">
    <source>
        <dbReference type="EMBL" id="SNX50079.1"/>
    </source>
</evidence>